<name>A0A8J3W9V7_9ACTN</name>
<dbReference type="Proteomes" id="UP000616724">
    <property type="component" value="Unassembled WGS sequence"/>
</dbReference>
<dbReference type="AlphaFoldDB" id="A0A8J3W9V7"/>
<organism evidence="9 10">
    <name type="scientific">Planobispora longispora</name>
    <dbReference type="NCBI Taxonomy" id="28887"/>
    <lineage>
        <taxon>Bacteria</taxon>
        <taxon>Bacillati</taxon>
        <taxon>Actinomycetota</taxon>
        <taxon>Actinomycetes</taxon>
        <taxon>Streptosporangiales</taxon>
        <taxon>Streptosporangiaceae</taxon>
        <taxon>Planobispora</taxon>
    </lineage>
</organism>
<feature type="domain" description="Aldehyde dehydrogenase" evidence="8">
    <location>
        <begin position="27"/>
        <end position="361"/>
    </location>
</feature>
<dbReference type="InterPro" id="IPR016160">
    <property type="entry name" value="Ald_DH_CS_CYS"/>
</dbReference>
<dbReference type="RefSeq" id="WP_239317898.1">
    <property type="nucleotide sequence ID" value="NZ_BOOH01000076.1"/>
</dbReference>
<dbReference type="InterPro" id="IPR029510">
    <property type="entry name" value="Ald_DH_CS_GLU"/>
</dbReference>
<dbReference type="PANTHER" id="PTHR42804">
    <property type="entry name" value="ALDEHYDE DEHYDROGENASE"/>
    <property type="match status" value="1"/>
</dbReference>
<protein>
    <recommendedName>
        <fullName evidence="3">aldehyde dehydrogenase (NAD(+))</fullName>
        <ecNumber evidence="3">1.2.1.3</ecNumber>
    </recommendedName>
</protein>
<feature type="region of interest" description="Disordered" evidence="7">
    <location>
        <begin position="1"/>
        <end position="23"/>
    </location>
</feature>
<comment type="similarity">
    <text evidence="1 6">Belongs to the aldehyde dehydrogenase family.</text>
</comment>
<dbReference type="GO" id="GO:0004029">
    <property type="term" value="F:aldehyde dehydrogenase (NAD+) activity"/>
    <property type="evidence" value="ECO:0007669"/>
    <property type="project" value="UniProtKB-EC"/>
</dbReference>
<feature type="domain" description="Aldehyde dehydrogenase" evidence="8">
    <location>
        <begin position="372"/>
        <end position="497"/>
    </location>
</feature>
<dbReference type="PANTHER" id="PTHR42804:SF1">
    <property type="entry name" value="ALDEHYDE DEHYDROGENASE-RELATED"/>
    <property type="match status" value="1"/>
</dbReference>
<evidence type="ECO:0000256" key="2">
    <source>
        <dbReference type="ARBA" id="ARBA00023002"/>
    </source>
</evidence>
<accession>A0A8J3W9V7</accession>
<gene>
    <name evidence="9" type="ORF">Plo01_78240</name>
</gene>
<feature type="compositionally biased region" description="Basic and acidic residues" evidence="7">
    <location>
        <begin position="353"/>
        <end position="381"/>
    </location>
</feature>
<dbReference type="PROSITE" id="PS00070">
    <property type="entry name" value="ALDEHYDE_DEHYDR_CYS"/>
    <property type="match status" value="1"/>
</dbReference>
<keyword evidence="10" id="KW-1185">Reference proteome</keyword>
<evidence type="ECO:0000259" key="8">
    <source>
        <dbReference type="Pfam" id="PF00171"/>
    </source>
</evidence>
<dbReference type="InterPro" id="IPR016161">
    <property type="entry name" value="Ald_DH/histidinol_DH"/>
</dbReference>
<proteinExistence type="inferred from homology"/>
<feature type="active site" evidence="5">
    <location>
        <position position="246"/>
    </location>
</feature>
<dbReference type="SUPFAM" id="SSF53720">
    <property type="entry name" value="ALDH-like"/>
    <property type="match status" value="1"/>
</dbReference>
<evidence type="ECO:0000256" key="4">
    <source>
        <dbReference type="ARBA" id="ARBA00049194"/>
    </source>
</evidence>
<evidence type="ECO:0000313" key="9">
    <source>
        <dbReference type="EMBL" id="GIH81395.1"/>
    </source>
</evidence>
<evidence type="ECO:0000256" key="6">
    <source>
        <dbReference type="RuleBase" id="RU003345"/>
    </source>
</evidence>
<dbReference type="InterPro" id="IPR016162">
    <property type="entry name" value="Ald_DH_N"/>
</dbReference>
<evidence type="ECO:0000256" key="3">
    <source>
        <dbReference type="ARBA" id="ARBA00024226"/>
    </source>
</evidence>
<evidence type="ECO:0000313" key="10">
    <source>
        <dbReference type="Proteomes" id="UP000616724"/>
    </source>
</evidence>
<dbReference type="Gene3D" id="3.40.309.10">
    <property type="entry name" value="Aldehyde Dehydrogenase, Chain A, domain 2"/>
    <property type="match status" value="1"/>
</dbReference>
<reference evidence="9 10" key="1">
    <citation type="submission" date="2021-01" db="EMBL/GenBank/DDBJ databases">
        <title>Whole genome shotgun sequence of Planobispora longispora NBRC 13918.</title>
        <authorList>
            <person name="Komaki H."/>
            <person name="Tamura T."/>
        </authorList>
    </citation>
    <scope>NUCLEOTIDE SEQUENCE [LARGE SCALE GENOMIC DNA]</scope>
    <source>
        <strain evidence="9 10">NBRC 13918</strain>
    </source>
</reference>
<dbReference type="PROSITE" id="PS00687">
    <property type="entry name" value="ALDEHYDE_DEHYDR_GLU"/>
    <property type="match status" value="1"/>
</dbReference>
<keyword evidence="2 6" id="KW-0560">Oxidoreductase</keyword>
<feature type="region of interest" description="Disordered" evidence="7">
    <location>
        <begin position="347"/>
        <end position="381"/>
    </location>
</feature>
<dbReference type="InterPro" id="IPR015590">
    <property type="entry name" value="Aldehyde_DH_dom"/>
</dbReference>
<evidence type="ECO:0000256" key="1">
    <source>
        <dbReference type="ARBA" id="ARBA00009986"/>
    </source>
</evidence>
<evidence type="ECO:0000256" key="7">
    <source>
        <dbReference type="SAM" id="MobiDB-lite"/>
    </source>
</evidence>
<dbReference type="Pfam" id="PF00171">
    <property type="entry name" value="Aldedh"/>
    <property type="match status" value="2"/>
</dbReference>
<dbReference type="Gene3D" id="3.40.605.10">
    <property type="entry name" value="Aldehyde Dehydrogenase, Chain A, domain 1"/>
    <property type="match status" value="1"/>
</dbReference>
<evidence type="ECO:0000256" key="5">
    <source>
        <dbReference type="PROSITE-ProRule" id="PRU10007"/>
    </source>
</evidence>
<dbReference type="EMBL" id="BOOH01000076">
    <property type="protein sequence ID" value="GIH81395.1"/>
    <property type="molecule type" value="Genomic_DNA"/>
</dbReference>
<comment type="caution">
    <text evidence="9">The sequence shown here is derived from an EMBL/GenBank/DDBJ whole genome shotgun (WGS) entry which is preliminary data.</text>
</comment>
<dbReference type="InterPro" id="IPR016163">
    <property type="entry name" value="Ald_DH_C"/>
</dbReference>
<comment type="catalytic activity">
    <reaction evidence="4">
        <text>an aldehyde + NAD(+) + H2O = a carboxylate + NADH + 2 H(+)</text>
        <dbReference type="Rhea" id="RHEA:16185"/>
        <dbReference type="ChEBI" id="CHEBI:15377"/>
        <dbReference type="ChEBI" id="CHEBI:15378"/>
        <dbReference type="ChEBI" id="CHEBI:17478"/>
        <dbReference type="ChEBI" id="CHEBI:29067"/>
        <dbReference type="ChEBI" id="CHEBI:57540"/>
        <dbReference type="ChEBI" id="CHEBI:57945"/>
        <dbReference type="EC" id="1.2.1.3"/>
    </reaction>
</comment>
<sequence length="523" mass="54452">MSAAAVSGAGARPETEPGETGSGAIWIERENPARPDEIVGAVPVADPAEVDSVVRRADGAFRDWSRLPLADRLAALTASADALAARRDALAVLLARESGKPVGDCRGEIGFAVAYLRWLCDRAPRVLAPREADDAAGRLAVRRAPYGVVAAVTPWNAPIILAVLKLGPALAAGNTAVLKPSPLAPLAVTEAAGLFPGTSVVHGGPETVRALVGHPLVRKVAFTGGTAAGREIAATAGHGCKPVVLELGGNDPAVFLPDFALSEAGFERLVMASFATSGQVCMAAKRLYVPRHRAGDFVDAYVAAARRILVTGDPLDPGATMGPVVSAQAARRVEALVEDSLRRGGTAVPLGVRADRQDRDGKHDSNGKHDPDGRRAPDGRRDGYFVTPRLVLGLADDAPLVAEEQFGPAVPLLLYDDEDEVAGRANACELGLGASVWSADEERAFAFAARLEAGFTFVNTHNRTGMSLRAPFGGTKRSGYGREYADEGLLEYVQSTVVHAPAAFRPGGPGMPAGAYPAGEEDP</sequence>
<dbReference type="EC" id="1.2.1.3" evidence="3"/>